<feature type="region of interest" description="Disordered" evidence="1">
    <location>
        <begin position="1"/>
        <end position="20"/>
    </location>
</feature>
<sequence>MSDSRGRPLPRQLLRVQRSEPEEGVLRTELRFVVYQRKCDLDEEGSTEASAVVQALEALLKKFSEMNDDPSKHKSAFIKGEKANGWSTLAEKRLKILNNKLSALEHSAAQIAPEVASFQVQLQSLLEELDERKKGGQSPSAQLDAKFREKLQKLRDYAIRNAIVTPTADVRLLIVIFPLCTYREYS</sequence>
<organism evidence="2 3">
    <name type="scientific">Ascaris lumbricoides</name>
    <name type="common">Giant roundworm</name>
    <dbReference type="NCBI Taxonomy" id="6252"/>
    <lineage>
        <taxon>Eukaryota</taxon>
        <taxon>Metazoa</taxon>
        <taxon>Ecdysozoa</taxon>
        <taxon>Nematoda</taxon>
        <taxon>Chromadorea</taxon>
        <taxon>Rhabditida</taxon>
        <taxon>Spirurina</taxon>
        <taxon>Ascaridomorpha</taxon>
        <taxon>Ascaridoidea</taxon>
        <taxon>Ascarididae</taxon>
        <taxon>Ascaris</taxon>
    </lineage>
</organism>
<protein>
    <submittedName>
        <fullName evidence="3">KxDL domain-containing protein</fullName>
    </submittedName>
</protein>
<dbReference type="WBParaSite" id="ALUE_0001657701-mRNA-1">
    <property type="protein sequence ID" value="ALUE_0001657701-mRNA-1"/>
    <property type="gene ID" value="ALUE_0001657701"/>
</dbReference>
<name>A0A0M3IEN3_ASCLU</name>
<evidence type="ECO:0000256" key="1">
    <source>
        <dbReference type="SAM" id="MobiDB-lite"/>
    </source>
</evidence>
<feature type="compositionally biased region" description="Low complexity" evidence="1">
    <location>
        <begin position="7"/>
        <end position="16"/>
    </location>
</feature>
<reference evidence="3" key="1">
    <citation type="submission" date="2017-02" db="UniProtKB">
        <authorList>
            <consortium name="WormBaseParasite"/>
        </authorList>
    </citation>
    <scope>IDENTIFICATION</scope>
</reference>
<dbReference type="SUPFAM" id="SSF57997">
    <property type="entry name" value="Tropomyosin"/>
    <property type="match status" value="1"/>
</dbReference>
<accession>A0A0M3IEN3</accession>
<evidence type="ECO:0000313" key="3">
    <source>
        <dbReference type="WBParaSite" id="ALUE_0001657701-mRNA-1"/>
    </source>
</evidence>
<keyword evidence="2" id="KW-1185">Reference proteome</keyword>
<dbReference type="AlphaFoldDB" id="A0A0M3IEN3"/>
<proteinExistence type="predicted"/>
<dbReference type="Proteomes" id="UP000036681">
    <property type="component" value="Unplaced"/>
</dbReference>
<evidence type="ECO:0000313" key="2">
    <source>
        <dbReference type="Proteomes" id="UP000036681"/>
    </source>
</evidence>